<feature type="domain" description="Conserved oligomeric Golgi complex subunit 3 N-terminal" evidence="11">
    <location>
        <begin position="82"/>
        <end position="227"/>
    </location>
</feature>
<dbReference type="Proteomes" id="UP000298390">
    <property type="component" value="Unassembled WGS sequence"/>
</dbReference>
<reference evidence="13 14" key="1">
    <citation type="submission" date="2019-01" db="EMBL/GenBank/DDBJ databases">
        <title>Genome sequencing of the rare red list fungi Fomitopsis rosea.</title>
        <authorList>
            <person name="Buettner E."/>
            <person name="Kellner H."/>
        </authorList>
    </citation>
    <scope>NUCLEOTIDE SEQUENCE [LARGE SCALE GENOMIC DNA]</scope>
    <source>
        <strain evidence="13 14">DSM 105464</strain>
    </source>
</reference>
<comment type="similarity">
    <text evidence="2">Belongs to the COG3 family.</text>
</comment>
<evidence type="ECO:0000256" key="9">
    <source>
        <dbReference type="SAM" id="MobiDB-lite"/>
    </source>
</evidence>
<evidence type="ECO:0000256" key="6">
    <source>
        <dbReference type="ARBA" id="ARBA00023034"/>
    </source>
</evidence>
<dbReference type="EMBL" id="SEKV01000426">
    <property type="protein sequence ID" value="TFY57469.1"/>
    <property type="molecule type" value="Genomic_DNA"/>
</dbReference>
<evidence type="ECO:0000256" key="2">
    <source>
        <dbReference type="ARBA" id="ARBA00009936"/>
    </source>
</evidence>
<dbReference type="GO" id="GO:0006694">
    <property type="term" value="P:steroid biosynthetic process"/>
    <property type="evidence" value="ECO:0007669"/>
    <property type="project" value="InterPro"/>
</dbReference>
<evidence type="ECO:0000259" key="10">
    <source>
        <dbReference type="Pfam" id="PF01073"/>
    </source>
</evidence>
<accession>A0A4Y9Y9F1</accession>
<dbReference type="GO" id="GO:0017119">
    <property type="term" value="C:Golgi transport complex"/>
    <property type="evidence" value="ECO:0007669"/>
    <property type="project" value="TreeGrafter"/>
</dbReference>
<gene>
    <name evidence="13" type="ORF">EVJ58_g7000</name>
</gene>
<keyword evidence="6" id="KW-0333">Golgi apparatus</keyword>
<comment type="caution">
    <text evidence="13">The sequence shown here is derived from an EMBL/GenBank/DDBJ whole genome shotgun (WGS) entry which is preliminary data.</text>
</comment>
<evidence type="ECO:0000256" key="1">
    <source>
        <dbReference type="ARBA" id="ARBA00004395"/>
    </source>
</evidence>
<dbReference type="InterPro" id="IPR048320">
    <property type="entry name" value="COG3_N"/>
</dbReference>
<dbReference type="GO" id="GO:0006891">
    <property type="term" value="P:intra-Golgi vesicle-mediated transport"/>
    <property type="evidence" value="ECO:0007669"/>
    <property type="project" value="TreeGrafter"/>
</dbReference>
<dbReference type="AlphaFoldDB" id="A0A4Y9Y9F1"/>
<evidence type="ECO:0000259" key="11">
    <source>
        <dbReference type="Pfam" id="PF04136"/>
    </source>
</evidence>
<evidence type="ECO:0000256" key="3">
    <source>
        <dbReference type="ARBA" id="ARBA00020976"/>
    </source>
</evidence>
<proteinExistence type="inferred from homology"/>
<keyword evidence="7" id="KW-0472">Membrane</keyword>
<feature type="domain" description="3-beta hydroxysteroid dehydrogenase/isomerase" evidence="10">
    <location>
        <begin position="741"/>
        <end position="945"/>
    </location>
</feature>
<dbReference type="InterPro" id="IPR007265">
    <property type="entry name" value="COG_su3"/>
</dbReference>
<dbReference type="PANTHER" id="PTHR13302:SF8">
    <property type="entry name" value="CONSERVED OLIGOMERIC GOLGI COMPLEX SUBUNIT 3"/>
    <property type="match status" value="1"/>
</dbReference>
<dbReference type="GO" id="GO:0000139">
    <property type="term" value="C:Golgi membrane"/>
    <property type="evidence" value="ECO:0007669"/>
    <property type="project" value="UniProtKB-SubCell"/>
</dbReference>
<feature type="compositionally biased region" description="Low complexity" evidence="9">
    <location>
        <begin position="652"/>
        <end position="667"/>
    </location>
</feature>
<evidence type="ECO:0000256" key="5">
    <source>
        <dbReference type="ARBA" id="ARBA00022927"/>
    </source>
</evidence>
<dbReference type="PANTHER" id="PTHR13302">
    <property type="entry name" value="CONSERVED OLIGOMERIC GOLGI COMPLEX COMPONENT 3"/>
    <property type="match status" value="1"/>
</dbReference>
<dbReference type="GO" id="GO:0016616">
    <property type="term" value="F:oxidoreductase activity, acting on the CH-OH group of donors, NAD or NADP as acceptor"/>
    <property type="evidence" value="ECO:0007669"/>
    <property type="project" value="InterPro"/>
</dbReference>
<dbReference type="STRING" id="34475.A0A4Y9Y9F1"/>
<dbReference type="InterPro" id="IPR036291">
    <property type="entry name" value="NAD(P)-bd_dom_sf"/>
</dbReference>
<dbReference type="SUPFAM" id="SSF51735">
    <property type="entry name" value="NAD(P)-binding Rossmann-fold domains"/>
    <property type="match status" value="1"/>
</dbReference>
<evidence type="ECO:0000256" key="8">
    <source>
        <dbReference type="ARBA" id="ARBA00031339"/>
    </source>
</evidence>
<evidence type="ECO:0000313" key="13">
    <source>
        <dbReference type="EMBL" id="TFY57469.1"/>
    </source>
</evidence>
<organism evidence="13 14">
    <name type="scientific">Rhodofomes roseus</name>
    <dbReference type="NCBI Taxonomy" id="34475"/>
    <lineage>
        <taxon>Eukaryota</taxon>
        <taxon>Fungi</taxon>
        <taxon>Dikarya</taxon>
        <taxon>Basidiomycota</taxon>
        <taxon>Agaricomycotina</taxon>
        <taxon>Agaricomycetes</taxon>
        <taxon>Polyporales</taxon>
        <taxon>Rhodofomes</taxon>
    </lineage>
</organism>
<evidence type="ECO:0000256" key="4">
    <source>
        <dbReference type="ARBA" id="ARBA00022448"/>
    </source>
</evidence>
<dbReference type="Pfam" id="PF01073">
    <property type="entry name" value="3Beta_HSD"/>
    <property type="match status" value="1"/>
</dbReference>
<keyword evidence="4" id="KW-0813">Transport</keyword>
<comment type="subcellular location">
    <subcellularLocation>
        <location evidence="1">Golgi apparatus membrane</location>
        <topology evidence="1">Peripheral membrane protein</topology>
    </subcellularLocation>
</comment>
<feature type="domain" description="Conserved oligomeric Golgi complex subunit 3 C-terminal" evidence="12">
    <location>
        <begin position="249"/>
        <end position="401"/>
    </location>
</feature>
<evidence type="ECO:0000256" key="7">
    <source>
        <dbReference type="ARBA" id="ARBA00023136"/>
    </source>
</evidence>
<sequence>MASTKRPGAPGTLTPHAKPVISMEEWETKAPLGEVEARSVNLIKAASEKAALPLKTPQQFYDWFALIDRSVAHSQEAHYRAHLESVSEHLDTCDRLIQRIDEIDSAVDGMLNEWRLVEEGGKSLKGACEQLLEERDHLLSITDAIDERIGYFQELEHATRMLNSPGDSLVLQTEFLYMVERVDVCIEYLKAHQQRHFREAEIYLLRFQQCMTRAMTLIKMFFVGSLKALTVDVTKRMSEKDVSATAQMHLLYTRFYTVSAQLAPLLAELERRASAHPDELSSLLSECHSAYFTARKGLLVNRLLEEIKGLDPTRTELVELTRTGCSYLKQLCTDEFDLFRAFFNSGEDQLYAYLESLCDYLYDDLRPRILHEPRLTALCEVCTVLQALMVLDVPAIDDDDDEYVDELNLDLDGSAGRADEAVLQGAVGDPERYSVLCAEGAGFGLPAEACLKPVTGFEIKEKESVSQLFQLKSLDKQDTWYPTLRKTVWVLSQLHDFVKSAIFDDIAREAVNLCRQSLVSAAETLKSKAQSTLDGQLFLVRHLLILKEMTQNLDLENKNPDRGIDLSGVTDTLASMLGRTTSLLPFPNALLTSLGMPSDENMNDVRRALDQELKIACEAVIASCANPVTAPLRSWTDRVHAHRLSAKPLGTSSVSSEPPSSTQTVQSMPWATPTAVNALFTTFNGACATELRAAVGRLRLYLEDERTVSVLLGHVQDRIVDDWAEWRALVRDVYPIGSGAEVDVGTEDLARAMSGATCIIHTLSPLSVNYQRNPEIFHQVNVLGTQNVIAAAVEAGVRKLVYHSSSGVVFDGHDIVNGDESLPYATKLMSPYTASRILAEQAVLGANGRDGLATVVIRPTGIFGVGDQELIVGAYDTWKKGTTHVQLGSNTNLGDKTYVSNVAHALVLACDKLPDPAVAGEVFFITNNDPRLFWDFIRALWGRLDEAFPEEEAKRTKRKPVVIPRLLAFVLAYVMGWVAWLRGADPPPLTPYAVTFATSTMYFTSEKAKRLLGYEPEVGVDEGLDLTVKVCTLH</sequence>
<name>A0A4Y9Y9F1_9APHY</name>
<dbReference type="Pfam" id="PF04136">
    <property type="entry name" value="COG3_N"/>
    <property type="match status" value="1"/>
</dbReference>
<keyword evidence="5" id="KW-0653">Protein transport</keyword>
<dbReference type="InterPro" id="IPR002225">
    <property type="entry name" value="3Beta_OHSteriod_DH/Estase"/>
</dbReference>
<dbReference type="GO" id="GO:0006886">
    <property type="term" value="P:intracellular protein transport"/>
    <property type="evidence" value="ECO:0007669"/>
    <property type="project" value="InterPro"/>
</dbReference>
<evidence type="ECO:0000259" key="12">
    <source>
        <dbReference type="Pfam" id="PF20671"/>
    </source>
</evidence>
<dbReference type="GO" id="GO:0005801">
    <property type="term" value="C:cis-Golgi network"/>
    <property type="evidence" value="ECO:0007669"/>
    <property type="project" value="InterPro"/>
</dbReference>
<evidence type="ECO:0000313" key="14">
    <source>
        <dbReference type="Proteomes" id="UP000298390"/>
    </source>
</evidence>
<dbReference type="Gene3D" id="3.40.50.720">
    <property type="entry name" value="NAD(P)-binding Rossmann-like Domain"/>
    <property type="match status" value="1"/>
</dbReference>
<feature type="domain" description="Conserved oligomeric Golgi complex subunit 3 C-terminal" evidence="12">
    <location>
        <begin position="471"/>
        <end position="569"/>
    </location>
</feature>
<protein>
    <recommendedName>
        <fullName evidence="3">Conserved oligomeric Golgi complex subunit 3</fullName>
    </recommendedName>
    <alternativeName>
        <fullName evidence="8">Component of oligomeric Golgi complex 3</fullName>
    </alternativeName>
</protein>
<dbReference type="GO" id="GO:0007030">
    <property type="term" value="P:Golgi organization"/>
    <property type="evidence" value="ECO:0007669"/>
    <property type="project" value="TreeGrafter"/>
</dbReference>
<dbReference type="InterPro" id="IPR048685">
    <property type="entry name" value="COG3_C"/>
</dbReference>
<feature type="region of interest" description="Disordered" evidence="9">
    <location>
        <begin position="646"/>
        <end position="667"/>
    </location>
</feature>
<dbReference type="Pfam" id="PF20671">
    <property type="entry name" value="COG3_C"/>
    <property type="match status" value="2"/>
</dbReference>